<dbReference type="GeneID" id="4363311"/>
<proteinExistence type="predicted"/>
<evidence type="ECO:0000313" key="1">
    <source>
        <dbReference type="EMBL" id="ABJ08939.1"/>
    </source>
</evidence>
<dbReference type="RefSeq" id="YP_784238.1">
    <property type="nucleotide sequence ID" value="NC_008030.1"/>
</dbReference>
<protein>
    <submittedName>
        <fullName evidence="1">Uncharacterized protein</fullName>
    </submittedName>
</protein>
<evidence type="ECO:0000313" key="2">
    <source>
        <dbReference type="Proteomes" id="UP000011300"/>
    </source>
</evidence>
<organismHost>
    <name type="scientific">Crocodylus johnstoni</name>
    <name type="common">Australian freshwater crocodile</name>
    <dbReference type="NCBI Taxonomy" id="184234"/>
</organismHost>
<gene>
    <name evidence="1" type="ORF">CRV048</name>
</gene>
<reference evidence="1 2" key="1">
    <citation type="journal article" date="2006" name="J. Virol.">
        <title>Genome of crocodilepox virus.</title>
        <authorList>
            <person name="Afonso C.L."/>
            <person name="Tulman E.R."/>
            <person name="Delhon G."/>
            <person name="Lu Z."/>
            <person name="Viljoen G.J."/>
            <person name="Wallace D.B."/>
            <person name="Kutish G.F."/>
            <person name="Rock D.L."/>
        </authorList>
    </citation>
    <scope>NUCLEOTIDE SEQUENCE [LARGE SCALE GENOMIC DNA]</scope>
    <source>
        <strain evidence="2">Isolate Crocodylus niloticus/Zimbabwe/Ume/2001</strain>
    </source>
</reference>
<keyword evidence="2" id="KW-1185">Reference proteome</keyword>
<organism evidence="1 2">
    <name type="scientific">Nile crocodilepox virus (isolate Crocodylus niloticus/Zimbabwe/Ume/2001)</name>
    <name type="common">CRV</name>
    <dbReference type="NCBI Taxonomy" id="1289473"/>
    <lineage>
        <taxon>Viruses</taxon>
        <taxon>Varidnaviria</taxon>
        <taxon>Bamfordvirae</taxon>
        <taxon>Nucleocytoviricota</taxon>
        <taxon>Pokkesviricetes</taxon>
        <taxon>Chitovirales</taxon>
        <taxon>Poxviridae</taxon>
        <taxon>Chordopoxvirinae</taxon>
        <taxon>Crocodylidpoxvirus</taxon>
        <taxon>Crocodylidpoxvirus nilecrocodilepox</taxon>
        <taxon>Nile crocodilepox virus</taxon>
    </lineage>
</organism>
<name>Q070K3_CPRVZ</name>
<dbReference type="KEGG" id="vg:4363311"/>
<organismHost>
    <name type="scientific">Crocodylus porosus</name>
    <name type="common">Saltwater crocodile</name>
    <name type="synonym">Estuarine crocodile</name>
    <dbReference type="NCBI Taxonomy" id="8502"/>
</organismHost>
<sequence length="643" mass="72677">MAAAPDFVSLVPNMDPSRVTLKRGYDAARAENVFNLFFFEDVPLTDLIWAIEMDCGHEWLTAANLDKCFGVRRFVLAAPLHALLLAYPRLGDRLEDVYYRMLGEDCPELYATVFRNVTEYSPYCDVFLEKTVGCLDVFPFGRAEYSRRIAEGWYTLKYAKHIERDLFVTNWRNVVNPSTSRFMKMDRGEAALMAANLDFALSANVCETKLRNLYRQLVRHDQDAVAFLQLLSRTGLLPHLVVSAGHRTVSYHDSFAPTRLTLDARNVSLYTLDVAARVAMMPRLGIAFELVNFKPRVVIANLASASSMSFDRTVYSPEQDAFYKFKVQGEDASFNREISLLKMIEQKARSLELRSEYPRVRNCFVTDRKLVLPSGEHSANYGFIYEAPTQYFNHVMSSTCDAADTRAGLLRACHDLGRFFTMGLVFPYLCPTFHGRASCWEPMRYLHTTGVIGDAMLDRDECPSICATGLRDVGECAFYQELFGARYLGATKTATGNLRFFSHLVSYPVLIMLIFARTCGAGLSVDDAAEFMREVFRALCEGLRVSFEEAFPEDAAFGQVADELVCLSTERYLLLDDPGYPFDYRSASNLMCYGYGGRYRYGPHISTPLLNLVKLGFRLIEIVSANLYGHEHQSKALGPGLRV</sequence>
<organismHost>
    <name type="scientific">Crocodylus niloticus</name>
    <name type="common">Nile crocodile</name>
    <name type="synonym">African crocodile</name>
    <dbReference type="NCBI Taxonomy" id="8501"/>
</organismHost>
<dbReference type="EMBL" id="DQ356948">
    <property type="protein sequence ID" value="ABJ08939.1"/>
    <property type="molecule type" value="Genomic_DNA"/>
</dbReference>
<dbReference type="Proteomes" id="UP000011300">
    <property type="component" value="Segment"/>
</dbReference>
<accession>Q070K3</accession>